<gene>
    <name evidence="1" type="ORF">HMPREF9153_0735</name>
</gene>
<sequence length="299" mass="34480">MTGSELIGTEIQFYLKHDWDKGAIEDDPNFEEYLDGVASFLNYVADRLDQKSLRVSDLRWFPEVPDDERALWTGRQMESHEAIRWYVEGLRHYKWACTLVGDGWWIRADQDSNGAIMLCDAGPRELRLELDGPACMGFDVWPQVSREDEDLHFITEEADDNFWNFCEEILVDVDVVVIEVSHRGYGAFRAWKCPARDLGQVRSQLRPNGLVWVFWADGLPLLSQCPVPVLAFDDILLVREPSLEATLVPNPKHLTSLEERDAVLAEGDGYVIFTSDFWQNAVLEPDIDGTFYKREWGRF</sequence>
<dbReference type="Proteomes" id="UP000005332">
    <property type="component" value="Unassembled WGS sequence"/>
</dbReference>
<proteinExistence type="predicted"/>
<comment type="caution">
    <text evidence="1">The sequence shown here is derived from an EMBL/GenBank/DDBJ whole genome shotgun (WGS) entry which is preliminary data.</text>
</comment>
<name>G4CW28_9ACTN</name>
<accession>G4CW28</accession>
<organism evidence="1 2">
    <name type="scientific">Cutibacterium avidum ATCC 25577</name>
    <dbReference type="NCBI Taxonomy" id="997355"/>
    <lineage>
        <taxon>Bacteria</taxon>
        <taxon>Bacillati</taxon>
        <taxon>Actinomycetota</taxon>
        <taxon>Actinomycetes</taxon>
        <taxon>Propionibacteriales</taxon>
        <taxon>Propionibacteriaceae</taxon>
        <taxon>Cutibacterium</taxon>
    </lineage>
</organism>
<reference evidence="1 2" key="1">
    <citation type="submission" date="2011-06" db="EMBL/GenBank/DDBJ databases">
        <authorList>
            <person name="Muzny D."/>
            <person name="Qin X."/>
            <person name="Deng J."/>
            <person name="Jiang H."/>
            <person name="Liu Y."/>
            <person name="Qu J."/>
            <person name="Song X.-Z."/>
            <person name="Zhang L."/>
            <person name="Thornton R."/>
            <person name="Coyle M."/>
            <person name="Francisco L."/>
            <person name="Jackson L."/>
            <person name="Javaid M."/>
            <person name="Korchina V."/>
            <person name="Kovar C."/>
            <person name="Mata R."/>
            <person name="Mathew T."/>
            <person name="Ngo R."/>
            <person name="Nguyen L."/>
            <person name="Nguyen N."/>
            <person name="Okwuonu G."/>
            <person name="Ongeri F."/>
            <person name="Pham C."/>
            <person name="Simmons D."/>
            <person name="Wilczek-Boney K."/>
            <person name="Hale W."/>
            <person name="Jakkamsetti A."/>
            <person name="Pham P."/>
            <person name="Ruth R."/>
            <person name="San Lucas F."/>
            <person name="Warren J."/>
            <person name="Zhang J."/>
            <person name="Zhao Z."/>
            <person name="Zhou C."/>
            <person name="Zhu D."/>
            <person name="Lee S."/>
            <person name="Bess C."/>
            <person name="Blankenburg K."/>
            <person name="Forbes L."/>
            <person name="Fu Q."/>
            <person name="Gubbala S."/>
            <person name="Hirani K."/>
            <person name="Jayaseelan J.C."/>
            <person name="Lara F."/>
            <person name="Munidasa M."/>
            <person name="Palculict T."/>
            <person name="Patil S."/>
            <person name="Pu L.-L."/>
            <person name="Saada N."/>
            <person name="Tang L."/>
            <person name="Weissenberger G."/>
            <person name="Zhu Y."/>
            <person name="Hemphill L."/>
            <person name="Shang Y."/>
            <person name="Youmans B."/>
            <person name="Ayvaz T."/>
            <person name="Ross M."/>
            <person name="Santibanez J."/>
            <person name="Aqrawi P."/>
            <person name="Gross S."/>
            <person name="Joshi V."/>
            <person name="Fowler G."/>
            <person name="Nazareth L."/>
            <person name="Reid J."/>
            <person name="Worley K."/>
            <person name="Petrosino J."/>
            <person name="Highlander S."/>
            <person name="Gibbs R."/>
        </authorList>
    </citation>
    <scope>NUCLEOTIDE SEQUENCE [LARGE SCALE GENOMIC DNA]</scope>
    <source>
        <strain evidence="1 2">ATCC 25577</strain>
    </source>
</reference>
<evidence type="ECO:0000313" key="2">
    <source>
        <dbReference type="Proteomes" id="UP000005332"/>
    </source>
</evidence>
<keyword evidence="2" id="KW-1185">Reference proteome</keyword>
<dbReference type="EMBL" id="AGBA01000008">
    <property type="protein sequence ID" value="EGY78382.1"/>
    <property type="molecule type" value="Genomic_DNA"/>
</dbReference>
<dbReference type="HOGENOM" id="CLU_930211_0_0_11"/>
<protein>
    <submittedName>
        <fullName evidence="1">Uncharacterized protein</fullName>
    </submittedName>
</protein>
<dbReference type="RefSeq" id="WP_004809503.1">
    <property type="nucleotide sequence ID" value="NZ_JH165054.1"/>
</dbReference>
<dbReference type="AlphaFoldDB" id="G4CW28"/>
<evidence type="ECO:0000313" key="1">
    <source>
        <dbReference type="EMBL" id="EGY78382.1"/>
    </source>
</evidence>